<dbReference type="EMBL" id="JBBPBM010000067">
    <property type="protein sequence ID" value="KAK8514252.1"/>
    <property type="molecule type" value="Genomic_DNA"/>
</dbReference>
<comment type="caution">
    <text evidence="1">The sequence shown here is derived from an EMBL/GenBank/DDBJ whole genome shotgun (WGS) entry which is preliminary data.</text>
</comment>
<evidence type="ECO:0000313" key="1">
    <source>
        <dbReference type="EMBL" id="KAK8514252.1"/>
    </source>
</evidence>
<evidence type="ECO:0000313" key="2">
    <source>
        <dbReference type="Proteomes" id="UP001472677"/>
    </source>
</evidence>
<dbReference type="Proteomes" id="UP001472677">
    <property type="component" value="Unassembled WGS sequence"/>
</dbReference>
<reference evidence="1 2" key="1">
    <citation type="journal article" date="2024" name="G3 (Bethesda)">
        <title>Genome assembly of Hibiscus sabdariffa L. provides insights into metabolisms of medicinal natural products.</title>
        <authorList>
            <person name="Kim T."/>
        </authorList>
    </citation>
    <scope>NUCLEOTIDE SEQUENCE [LARGE SCALE GENOMIC DNA]</scope>
    <source>
        <strain evidence="1">TK-2024</strain>
        <tissue evidence="1">Old leaves</tissue>
    </source>
</reference>
<protein>
    <submittedName>
        <fullName evidence="1">Uncharacterized protein</fullName>
    </submittedName>
</protein>
<organism evidence="1 2">
    <name type="scientific">Hibiscus sabdariffa</name>
    <name type="common">roselle</name>
    <dbReference type="NCBI Taxonomy" id="183260"/>
    <lineage>
        <taxon>Eukaryota</taxon>
        <taxon>Viridiplantae</taxon>
        <taxon>Streptophyta</taxon>
        <taxon>Embryophyta</taxon>
        <taxon>Tracheophyta</taxon>
        <taxon>Spermatophyta</taxon>
        <taxon>Magnoliopsida</taxon>
        <taxon>eudicotyledons</taxon>
        <taxon>Gunneridae</taxon>
        <taxon>Pentapetalae</taxon>
        <taxon>rosids</taxon>
        <taxon>malvids</taxon>
        <taxon>Malvales</taxon>
        <taxon>Malvaceae</taxon>
        <taxon>Malvoideae</taxon>
        <taxon>Hibiscus</taxon>
    </lineage>
</organism>
<sequence length="121" mass="12974">MNIAAVEAEEAVAAAAAVVAVVLKEGSGNSISDSLDCNFDHNVVEVEEGFDLVLALALVVVEERIVVGMAYTRPLSSCSFIPLITVSKAEKKINNKPEEKESKRLKEKILNSGFSEFSCSN</sequence>
<accession>A0ABR2C498</accession>
<keyword evidence="2" id="KW-1185">Reference proteome</keyword>
<gene>
    <name evidence="1" type="ORF">V6N12_008965</name>
</gene>
<proteinExistence type="predicted"/>
<name>A0ABR2C498_9ROSI</name>